<evidence type="ECO:0000313" key="7">
    <source>
        <dbReference type="EMBL" id="VVC30481.1"/>
    </source>
</evidence>
<keyword evidence="8" id="KW-1185">Reference proteome</keyword>
<comment type="subcellular location">
    <subcellularLocation>
        <location evidence="1">Cytoplasm</location>
        <location evidence="1">Cytoskeleton</location>
        <location evidence="1">Cilium axoneme</location>
    </subcellularLocation>
</comment>
<evidence type="ECO:0000256" key="2">
    <source>
        <dbReference type="ARBA" id="ARBA00022490"/>
    </source>
</evidence>
<protein>
    <recommendedName>
        <fullName evidence="6">DM10 domain-containing protein</fullName>
    </recommendedName>
</protein>
<dbReference type="PROSITE" id="PS51336">
    <property type="entry name" value="DM10"/>
    <property type="match status" value="3"/>
</dbReference>
<dbReference type="Gene3D" id="2.30.29.170">
    <property type="match status" value="3"/>
</dbReference>
<reference evidence="7 8" key="1">
    <citation type="submission" date="2019-08" db="EMBL/GenBank/DDBJ databases">
        <authorList>
            <person name="Alioto T."/>
            <person name="Alioto T."/>
            <person name="Gomez Garrido J."/>
        </authorList>
    </citation>
    <scope>NUCLEOTIDE SEQUENCE [LARGE SCALE GENOMIC DNA]</scope>
</reference>
<dbReference type="PANTHER" id="PTHR12086:SF9">
    <property type="entry name" value="EF-HAND DOMAIN-CONTAINING PROTEIN 1"/>
    <property type="match status" value="1"/>
</dbReference>
<keyword evidence="2" id="KW-0963">Cytoplasm</keyword>
<dbReference type="Proteomes" id="UP000325440">
    <property type="component" value="Unassembled WGS sequence"/>
</dbReference>
<dbReference type="InterPro" id="IPR006602">
    <property type="entry name" value="DM10_dom"/>
</dbReference>
<evidence type="ECO:0000313" key="8">
    <source>
        <dbReference type="Proteomes" id="UP000325440"/>
    </source>
</evidence>
<keyword evidence="4" id="KW-0206">Cytoskeleton</keyword>
<feature type="domain" description="DM10" evidence="6">
    <location>
        <begin position="101"/>
        <end position="207"/>
    </location>
</feature>
<evidence type="ECO:0000256" key="3">
    <source>
        <dbReference type="ARBA" id="ARBA00022737"/>
    </source>
</evidence>
<dbReference type="GO" id="GO:0000281">
    <property type="term" value="P:mitotic cytokinesis"/>
    <property type="evidence" value="ECO:0007669"/>
    <property type="project" value="TreeGrafter"/>
</dbReference>
<feature type="domain" description="DM10" evidence="6">
    <location>
        <begin position="439"/>
        <end position="541"/>
    </location>
</feature>
<keyword evidence="5" id="KW-0966">Cell projection</keyword>
<name>A0A5E4MJ69_9HEMI</name>
<organism evidence="7 8">
    <name type="scientific">Cinara cedri</name>
    <dbReference type="NCBI Taxonomy" id="506608"/>
    <lineage>
        <taxon>Eukaryota</taxon>
        <taxon>Metazoa</taxon>
        <taxon>Ecdysozoa</taxon>
        <taxon>Arthropoda</taxon>
        <taxon>Hexapoda</taxon>
        <taxon>Insecta</taxon>
        <taxon>Pterygota</taxon>
        <taxon>Neoptera</taxon>
        <taxon>Paraneoptera</taxon>
        <taxon>Hemiptera</taxon>
        <taxon>Sternorrhyncha</taxon>
        <taxon>Aphidomorpha</taxon>
        <taxon>Aphidoidea</taxon>
        <taxon>Aphididae</taxon>
        <taxon>Lachninae</taxon>
        <taxon>Cinara</taxon>
    </lineage>
</organism>
<dbReference type="GO" id="GO:0043014">
    <property type="term" value="F:alpha-tubulin binding"/>
    <property type="evidence" value="ECO:0007669"/>
    <property type="project" value="TreeGrafter"/>
</dbReference>
<accession>A0A5E4MJ69</accession>
<dbReference type="EMBL" id="CABPRJ010000519">
    <property type="protein sequence ID" value="VVC30481.1"/>
    <property type="molecule type" value="Genomic_DNA"/>
</dbReference>
<dbReference type="InterPro" id="IPR040193">
    <property type="entry name" value="EFHC1/EFHC2/EFHB"/>
</dbReference>
<dbReference type="Pfam" id="PF06565">
    <property type="entry name" value="DM10_dom"/>
    <property type="match status" value="3"/>
</dbReference>
<dbReference type="OrthoDB" id="10255210at2759"/>
<dbReference type="GO" id="GO:0072686">
    <property type="term" value="C:mitotic spindle"/>
    <property type="evidence" value="ECO:0007669"/>
    <property type="project" value="TreeGrafter"/>
</dbReference>
<evidence type="ECO:0000256" key="1">
    <source>
        <dbReference type="ARBA" id="ARBA00004430"/>
    </source>
</evidence>
<dbReference type="PANTHER" id="PTHR12086">
    <property type="entry name" value="EF-HAND DOMAIN C-TERMINAL CONTAINING PROTEIN"/>
    <property type="match status" value="1"/>
</dbReference>
<gene>
    <name evidence="7" type="ORF">CINCED_3A016874</name>
</gene>
<evidence type="ECO:0000259" key="6">
    <source>
        <dbReference type="PROSITE" id="PS51336"/>
    </source>
</evidence>
<dbReference type="GO" id="GO:0005930">
    <property type="term" value="C:axoneme"/>
    <property type="evidence" value="ECO:0007669"/>
    <property type="project" value="UniProtKB-SubCell"/>
</dbReference>
<proteinExistence type="predicted"/>
<dbReference type="FunFam" id="2.30.29.170:FF:000004">
    <property type="entry name" value="EF-hand domain containing 2"/>
    <property type="match status" value="1"/>
</dbReference>
<evidence type="ECO:0000256" key="5">
    <source>
        <dbReference type="ARBA" id="ARBA00023273"/>
    </source>
</evidence>
<dbReference type="SMART" id="SM00676">
    <property type="entry name" value="DM10"/>
    <property type="match status" value="3"/>
</dbReference>
<dbReference type="GO" id="GO:0007052">
    <property type="term" value="P:mitotic spindle organization"/>
    <property type="evidence" value="ECO:0007669"/>
    <property type="project" value="TreeGrafter"/>
</dbReference>
<dbReference type="GO" id="GO:0060285">
    <property type="term" value="P:cilium-dependent cell motility"/>
    <property type="evidence" value="ECO:0007669"/>
    <property type="project" value="TreeGrafter"/>
</dbReference>
<sequence length="586" mass="67426">MPESPSIDASVVTKTGYLSSSKFAKTGAKNDYRKSSIFGYKNGYALNADKSTGIGNSPLEVDSILNAKVLKDNSYDLAKLTYGVPKEPPKPLFKPQFVLLDGLVLSFKGYNVQNIEPPSVFTHRVRHVNINYYVVDDTISISEPTIKDAGYVQGVILKRSLVPNPKRPGKMYHFSDLNIGIELTMNFMTYRFCSCNSFTRTFMTKEGIVLPPNETMPDDPYMAARLHQLTLTSIGMKNSDDCDDVEHHKLKRFIKYDGKVLRFYAAWHVNESESEYEPPNWRNFLIAYYLKDDEVEINELKYGKNEVPSPSFLKKMKLPMNLKNIPSILSYVTLNDNVKNECRRFYKPTDFIIGNTICVMGRRFILYDCDQFTRDYFKTSLKIVQPDPINVMGSIKNENKKKIYPPHNGFGDPDDSLRNCISFRLQPPKSNFLNFMKNYNNILRYKMKMVPRAEEDEDRPFCMEYNLANNLMKINEGPSRGFIKKKFMSAFRLRKPGFPIEDNVFYGPKDFAIGAEIYVRGSVFNIVDLDEWTYDFMMKNEDIFTQDAIDGAKNHFISKGLLVDAQENRNKDLKTMPSSFSNGRTI</sequence>
<feature type="domain" description="DM10" evidence="6">
    <location>
        <begin position="257"/>
        <end position="381"/>
    </location>
</feature>
<dbReference type="AlphaFoldDB" id="A0A5E4MJ69"/>
<evidence type="ECO:0000256" key="4">
    <source>
        <dbReference type="ARBA" id="ARBA00023212"/>
    </source>
</evidence>
<keyword evidence="3" id="KW-0677">Repeat</keyword>